<evidence type="ECO:0000259" key="2">
    <source>
        <dbReference type="Pfam" id="PF01557"/>
    </source>
</evidence>
<keyword evidence="4" id="KW-1185">Reference proteome</keyword>
<dbReference type="Proteomes" id="UP000516230">
    <property type="component" value="Chromosome"/>
</dbReference>
<reference evidence="3 4" key="1">
    <citation type="submission" date="2020-08" db="EMBL/GenBank/DDBJ databases">
        <title>A novel species.</title>
        <authorList>
            <person name="Gao J."/>
        </authorList>
    </citation>
    <scope>NUCLEOTIDE SEQUENCE [LARGE SCALE GENOMIC DNA]</scope>
    <source>
        <strain evidence="3 4">CRPJ-33</strain>
    </source>
</reference>
<dbReference type="EMBL" id="CP060825">
    <property type="protein sequence ID" value="QNP67662.1"/>
    <property type="molecule type" value="Genomic_DNA"/>
</dbReference>
<dbReference type="InterPro" id="IPR011234">
    <property type="entry name" value="Fumarylacetoacetase-like_C"/>
</dbReference>
<keyword evidence="1" id="KW-0479">Metal-binding</keyword>
<dbReference type="Pfam" id="PF01557">
    <property type="entry name" value="FAA_hydrolase"/>
    <property type="match status" value="1"/>
</dbReference>
<evidence type="ECO:0000256" key="1">
    <source>
        <dbReference type="ARBA" id="ARBA00022723"/>
    </source>
</evidence>
<feature type="domain" description="Fumarylacetoacetase-like C-terminal" evidence="2">
    <location>
        <begin position="65"/>
        <end position="264"/>
    </location>
</feature>
<name>A0A7H0I4E6_9ACTN</name>
<accession>A0A7H0I4E6</accession>
<protein>
    <submittedName>
        <fullName evidence="3">Fumarylacetoacetate hydrolase family protein</fullName>
    </submittedName>
</protein>
<evidence type="ECO:0000313" key="4">
    <source>
        <dbReference type="Proteomes" id="UP000516230"/>
    </source>
</evidence>
<dbReference type="AlphaFoldDB" id="A0A7H0I4E6"/>
<dbReference type="PANTHER" id="PTHR11820:SF7">
    <property type="entry name" value="ACYLPYRUVASE FAHD1, MITOCHONDRIAL"/>
    <property type="match status" value="1"/>
</dbReference>
<sequence length="265" mass="28403">MLASHRGGWTPVSGITGHEGPIRLVDLLDASRRRDLEALLESRPAPEPVDVRLDEAATVVEDGDIWGAGLNYRGHSQDLQAQQPSSGPGSYLRPRSCLISNGGTIELPSRSRRVTAEAELGLVIGARCKDVRRDEWRSVVAGVTAVLDMTAEDAIRENPRYIPWAKGFDTFCSVGPQIVTLDEFDDDALGAVRVSTVRNGEVVASAPVSDMKYDLGYLVEYFTAGRTFMPGTVICTGTPGAAEISPGDRVTAVVEGVGTLVHTVK</sequence>
<dbReference type="SUPFAM" id="SSF56529">
    <property type="entry name" value="FAH"/>
    <property type="match status" value="1"/>
</dbReference>
<evidence type="ECO:0000313" key="3">
    <source>
        <dbReference type="EMBL" id="QNP67662.1"/>
    </source>
</evidence>
<organism evidence="3 4">
    <name type="scientific">Streptomyces genisteinicus</name>
    <dbReference type="NCBI Taxonomy" id="2768068"/>
    <lineage>
        <taxon>Bacteria</taxon>
        <taxon>Bacillati</taxon>
        <taxon>Actinomycetota</taxon>
        <taxon>Actinomycetes</taxon>
        <taxon>Kitasatosporales</taxon>
        <taxon>Streptomycetaceae</taxon>
        <taxon>Streptomyces</taxon>
    </lineage>
</organism>
<dbReference type="PANTHER" id="PTHR11820">
    <property type="entry name" value="ACYLPYRUVASE"/>
    <property type="match status" value="1"/>
</dbReference>
<dbReference type="InterPro" id="IPR036663">
    <property type="entry name" value="Fumarylacetoacetase_C_sf"/>
</dbReference>
<dbReference type="GO" id="GO:0018773">
    <property type="term" value="F:acetylpyruvate hydrolase activity"/>
    <property type="evidence" value="ECO:0007669"/>
    <property type="project" value="TreeGrafter"/>
</dbReference>
<dbReference type="Gene3D" id="3.90.850.10">
    <property type="entry name" value="Fumarylacetoacetase-like, C-terminal domain"/>
    <property type="match status" value="1"/>
</dbReference>
<dbReference type="KEGG" id="sgj:IAG43_29490"/>
<dbReference type="GO" id="GO:0046872">
    <property type="term" value="F:metal ion binding"/>
    <property type="evidence" value="ECO:0007669"/>
    <property type="project" value="UniProtKB-KW"/>
</dbReference>
<gene>
    <name evidence="3" type="ORF">IAG43_29490</name>
</gene>
<proteinExistence type="predicted"/>
<keyword evidence="3" id="KW-0378">Hydrolase</keyword>